<dbReference type="RefSeq" id="WP_068606278.1">
    <property type="nucleotide sequence ID" value="NZ_CP011388.1"/>
</dbReference>
<dbReference type="GO" id="GO:0019866">
    <property type="term" value="C:organelle inner membrane"/>
    <property type="evidence" value="ECO:0007669"/>
    <property type="project" value="InterPro"/>
</dbReference>
<evidence type="ECO:0000256" key="1">
    <source>
        <dbReference type="ARBA" id="ARBA00004651"/>
    </source>
</evidence>
<keyword evidence="7 12" id="KW-0812">Transmembrane</keyword>
<evidence type="ECO:0000256" key="3">
    <source>
        <dbReference type="ARBA" id="ARBA00022475"/>
    </source>
</evidence>
<evidence type="ECO:0000256" key="12">
    <source>
        <dbReference type="SAM" id="Phobius"/>
    </source>
</evidence>
<dbReference type="FunFam" id="3.30.1360.60:FF:000001">
    <property type="entry name" value="PTS system glucose-specific IIBC component PtsG"/>
    <property type="match status" value="1"/>
</dbReference>
<evidence type="ECO:0000313" key="15">
    <source>
        <dbReference type="EMBL" id="ANE46632.1"/>
    </source>
</evidence>
<dbReference type="InterPro" id="IPR013013">
    <property type="entry name" value="PTS_EIIC_1"/>
</dbReference>
<dbReference type="EMBL" id="CP011388">
    <property type="protein sequence ID" value="ANE46632.1"/>
    <property type="molecule type" value="Genomic_DNA"/>
</dbReference>
<dbReference type="GO" id="GO:0005886">
    <property type="term" value="C:plasma membrane"/>
    <property type="evidence" value="ECO:0007669"/>
    <property type="project" value="UniProtKB-SubCell"/>
</dbReference>
<feature type="transmembrane region" description="Helical" evidence="12">
    <location>
        <begin position="12"/>
        <end position="30"/>
    </location>
</feature>
<dbReference type="Gene3D" id="3.30.1360.60">
    <property type="entry name" value="Glucose permease domain IIB"/>
    <property type="match status" value="1"/>
</dbReference>
<feature type="transmembrane region" description="Helical" evidence="12">
    <location>
        <begin position="187"/>
        <end position="207"/>
    </location>
</feature>
<evidence type="ECO:0000259" key="14">
    <source>
        <dbReference type="PROSITE" id="PS51103"/>
    </source>
</evidence>
<comment type="subcellular location">
    <subcellularLocation>
        <location evidence="1">Cell membrane</location>
        <topology evidence="1">Multi-pass membrane protein</topology>
    </subcellularLocation>
</comment>
<dbReference type="KEGG" id="pswu:SY83_10520"/>
<feature type="transmembrane region" description="Helical" evidence="12">
    <location>
        <begin position="281"/>
        <end position="298"/>
    </location>
</feature>
<protein>
    <submittedName>
        <fullName evidence="15">PTS sugar transporter</fullName>
    </submittedName>
</protein>
<feature type="domain" description="PTS EIIB type-1" evidence="13">
    <location>
        <begin position="409"/>
        <end position="485"/>
    </location>
</feature>
<dbReference type="AlphaFoldDB" id="A0A172TI42"/>
<dbReference type="PANTHER" id="PTHR30009:SF4">
    <property type="entry name" value="PTS SYSTEM N-ACETYLGLUCOSAMINE-SPECIFIC EIICBA COMPONENT"/>
    <property type="match status" value="1"/>
</dbReference>
<evidence type="ECO:0000256" key="8">
    <source>
        <dbReference type="ARBA" id="ARBA00022777"/>
    </source>
</evidence>
<feature type="transmembrane region" description="Helical" evidence="12">
    <location>
        <begin position="254"/>
        <end position="274"/>
    </location>
</feature>
<dbReference type="GO" id="GO:0008982">
    <property type="term" value="F:protein-N(PI)-phosphohistidine-sugar phosphotransferase activity"/>
    <property type="evidence" value="ECO:0007669"/>
    <property type="project" value="InterPro"/>
</dbReference>
<dbReference type="GO" id="GO:0016301">
    <property type="term" value="F:kinase activity"/>
    <property type="evidence" value="ECO:0007669"/>
    <property type="project" value="UniProtKB-KW"/>
</dbReference>
<evidence type="ECO:0000256" key="2">
    <source>
        <dbReference type="ARBA" id="ARBA00022448"/>
    </source>
</evidence>
<dbReference type="InterPro" id="IPR036878">
    <property type="entry name" value="Glu_permease_IIB"/>
</dbReference>
<dbReference type="PROSITE" id="PS01035">
    <property type="entry name" value="PTS_EIIB_TYPE_1_CYS"/>
    <property type="match status" value="1"/>
</dbReference>
<evidence type="ECO:0000259" key="13">
    <source>
        <dbReference type="PROSITE" id="PS51098"/>
    </source>
</evidence>
<dbReference type="GO" id="GO:0009401">
    <property type="term" value="P:phosphoenolpyruvate-dependent sugar phosphotransferase system"/>
    <property type="evidence" value="ECO:0007669"/>
    <property type="project" value="UniProtKB-KW"/>
</dbReference>
<evidence type="ECO:0000256" key="10">
    <source>
        <dbReference type="ARBA" id="ARBA00023136"/>
    </source>
</evidence>
<dbReference type="NCBIfam" id="TIGR00826">
    <property type="entry name" value="EIIB_glc"/>
    <property type="match status" value="1"/>
</dbReference>
<feature type="transmembrane region" description="Helical" evidence="12">
    <location>
        <begin position="116"/>
        <end position="134"/>
    </location>
</feature>
<evidence type="ECO:0000256" key="7">
    <source>
        <dbReference type="ARBA" id="ARBA00022692"/>
    </source>
</evidence>
<organism evidence="15 16">
    <name type="scientific">Paenibacillus swuensis</name>
    <dbReference type="NCBI Taxonomy" id="1178515"/>
    <lineage>
        <taxon>Bacteria</taxon>
        <taxon>Bacillati</taxon>
        <taxon>Bacillota</taxon>
        <taxon>Bacilli</taxon>
        <taxon>Bacillales</taxon>
        <taxon>Paenibacillaceae</taxon>
        <taxon>Paenibacillus</taxon>
    </lineage>
</organism>
<dbReference type="GO" id="GO:0015572">
    <property type="term" value="F:N-acetylglucosamine transmembrane transporter activity"/>
    <property type="evidence" value="ECO:0007669"/>
    <property type="project" value="InterPro"/>
</dbReference>
<feature type="transmembrane region" description="Helical" evidence="12">
    <location>
        <begin position="358"/>
        <end position="378"/>
    </location>
</feature>
<dbReference type="NCBIfam" id="TIGR01998">
    <property type="entry name" value="PTS-II-BC-nag"/>
    <property type="match status" value="1"/>
</dbReference>
<feature type="active site" description="Phosphocysteine intermediate; for EIIB activity" evidence="11">
    <location>
        <position position="431"/>
    </location>
</feature>
<keyword evidence="4 15" id="KW-0762">Sugar transport</keyword>
<accession>A0A172TI42</accession>
<keyword evidence="9 12" id="KW-1133">Transmembrane helix</keyword>
<dbReference type="Proteomes" id="UP000076927">
    <property type="component" value="Chromosome"/>
</dbReference>
<dbReference type="InterPro" id="IPR010974">
    <property type="entry name" value="PTS_IIBC_nag"/>
</dbReference>
<evidence type="ECO:0000256" key="11">
    <source>
        <dbReference type="PROSITE-ProRule" id="PRU00421"/>
    </source>
</evidence>
<dbReference type="STRING" id="1178515.SY83_10520"/>
<dbReference type="InterPro" id="IPR050429">
    <property type="entry name" value="PTS_Glucose_EIICBA"/>
</dbReference>
<dbReference type="PATRIC" id="fig|1178515.4.peg.2111"/>
<evidence type="ECO:0000313" key="16">
    <source>
        <dbReference type="Proteomes" id="UP000076927"/>
    </source>
</evidence>
<evidence type="ECO:0000256" key="4">
    <source>
        <dbReference type="ARBA" id="ARBA00022597"/>
    </source>
</evidence>
<evidence type="ECO:0000256" key="6">
    <source>
        <dbReference type="ARBA" id="ARBA00022683"/>
    </source>
</evidence>
<feature type="transmembrane region" description="Helical" evidence="12">
    <location>
        <begin position="154"/>
        <end position="175"/>
    </location>
</feature>
<dbReference type="Pfam" id="PF02378">
    <property type="entry name" value="PTS_EIIC"/>
    <property type="match status" value="1"/>
</dbReference>
<dbReference type="InterPro" id="IPR003352">
    <property type="entry name" value="PTS_EIIC"/>
</dbReference>
<dbReference type="GO" id="GO:0090563">
    <property type="term" value="F:protein-phosphocysteine-sugar phosphotransferase activity"/>
    <property type="evidence" value="ECO:0007669"/>
    <property type="project" value="TreeGrafter"/>
</dbReference>
<keyword evidence="10 12" id="KW-0472">Membrane</keyword>
<proteinExistence type="predicted"/>
<dbReference type="PROSITE" id="PS51103">
    <property type="entry name" value="PTS_EIIC_TYPE_1"/>
    <property type="match status" value="1"/>
</dbReference>
<keyword evidence="8" id="KW-0418">Kinase</keyword>
<feature type="domain" description="PTS EIIC type-1" evidence="14">
    <location>
        <begin position="1"/>
        <end position="390"/>
    </location>
</feature>
<gene>
    <name evidence="15" type="ORF">SY83_10520</name>
</gene>
<dbReference type="PROSITE" id="PS51098">
    <property type="entry name" value="PTS_EIIB_TYPE_1"/>
    <property type="match status" value="1"/>
</dbReference>
<reference evidence="15 16" key="1">
    <citation type="submission" date="2015-01" db="EMBL/GenBank/DDBJ databases">
        <title>Paenibacillus swuensis/DY6/whole genome sequencing.</title>
        <authorList>
            <person name="Kim M.K."/>
            <person name="Srinivasan S."/>
            <person name="Lee J.-J."/>
        </authorList>
    </citation>
    <scope>NUCLEOTIDE SEQUENCE [LARGE SCALE GENOMIC DNA]</scope>
    <source>
        <strain evidence="15 16">DY6</strain>
    </source>
</reference>
<keyword evidence="5" id="KW-0808">Transferase</keyword>
<keyword evidence="3" id="KW-1003">Cell membrane</keyword>
<feature type="transmembrane region" description="Helical" evidence="12">
    <location>
        <begin position="50"/>
        <end position="76"/>
    </location>
</feature>
<sequence>MLALLQKIGKALMLPVATLPAASLLLRFGNIDYVKDFNMGDSVGGFLNQYIAPFLAAGGGAIFDNLPLIFAVGVAIGLAGDAVAALAAVIAHLVLVQVLLKVPVAFADFVGKDAKLNMGVLGGIIAGMIAAYFYKKYHNIKLPDWLGFFSGKRFVPIITSVSMVVVGLIFGLIWGPIQLGLNTFGEWVVGMGGVGAGIFMTANRLLIPFGLHHIINAIAWFEIGSFTDAAGNVIKGDLHRFFAGDKSAGMFMTGFFPIMMFALPAGAFAIIHSAKPEKRKAIASVFIGTAFASFLTGITEPLEFAFMFAAPALYVIHALLTGLSAFITYTLDIHHGFGFSAGFIDYAVNYPLATNPLLIIPIGLVFAVVYYFLFRFVIVKFNLKTPGRETDDLVANPGDSAVNSKSPLSEKADRVLVNLGGSDNIKGIDACITRLRLEVKDDKQVNDQALKNLGAAGVMRLGGGSVQVIFGTQSEMLKDEIKKKM</sequence>
<dbReference type="CDD" id="cd00212">
    <property type="entry name" value="PTS_IIB_glc"/>
    <property type="match status" value="1"/>
</dbReference>
<dbReference type="InterPro" id="IPR018113">
    <property type="entry name" value="PTrfase_EIIB_Cys"/>
</dbReference>
<keyword evidence="2" id="KW-0813">Transport</keyword>
<dbReference type="InterPro" id="IPR001996">
    <property type="entry name" value="PTS_IIB_1"/>
</dbReference>
<keyword evidence="6" id="KW-0598">Phosphotransferase system</keyword>
<dbReference type="Pfam" id="PF00367">
    <property type="entry name" value="PTS_EIIB"/>
    <property type="match status" value="1"/>
</dbReference>
<dbReference type="GO" id="GO:0015764">
    <property type="term" value="P:N-acetylglucosamine transport"/>
    <property type="evidence" value="ECO:0007669"/>
    <property type="project" value="TreeGrafter"/>
</dbReference>
<feature type="transmembrane region" description="Helical" evidence="12">
    <location>
        <begin position="304"/>
        <end position="329"/>
    </location>
</feature>
<keyword evidence="16" id="KW-1185">Reference proteome</keyword>
<dbReference type="OrthoDB" id="9764327at2"/>
<dbReference type="PANTHER" id="PTHR30009">
    <property type="entry name" value="CYTOCHROME C-TYPE SYNTHESIS PROTEIN AND PTS TRANSMEMBRANE COMPONENT"/>
    <property type="match status" value="1"/>
</dbReference>
<evidence type="ECO:0000256" key="5">
    <source>
        <dbReference type="ARBA" id="ARBA00022679"/>
    </source>
</evidence>
<dbReference type="SUPFAM" id="SSF55604">
    <property type="entry name" value="Glucose permease domain IIB"/>
    <property type="match status" value="1"/>
</dbReference>
<name>A0A172TI42_9BACL</name>
<evidence type="ECO:0000256" key="9">
    <source>
        <dbReference type="ARBA" id="ARBA00022989"/>
    </source>
</evidence>